<feature type="transmembrane region" description="Helical" evidence="9">
    <location>
        <begin position="41"/>
        <end position="62"/>
    </location>
</feature>
<dbReference type="Proteomes" id="UP000275267">
    <property type="component" value="Unassembled WGS sequence"/>
</dbReference>
<keyword evidence="6 9" id="KW-1133">Transmembrane helix</keyword>
<proteinExistence type="inferred from homology"/>
<organism evidence="10 11">
    <name type="scientific">Panicum miliaceum</name>
    <name type="common">Proso millet</name>
    <name type="synonym">Broomcorn millet</name>
    <dbReference type="NCBI Taxonomy" id="4540"/>
    <lineage>
        <taxon>Eukaryota</taxon>
        <taxon>Viridiplantae</taxon>
        <taxon>Streptophyta</taxon>
        <taxon>Embryophyta</taxon>
        <taxon>Tracheophyta</taxon>
        <taxon>Spermatophyta</taxon>
        <taxon>Magnoliopsida</taxon>
        <taxon>Liliopsida</taxon>
        <taxon>Poales</taxon>
        <taxon>Poaceae</taxon>
        <taxon>PACMAD clade</taxon>
        <taxon>Panicoideae</taxon>
        <taxon>Panicodae</taxon>
        <taxon>Paniceae</taxon>
        <taxon>Panicinae</taxon>
        <taxon>Panicum</taxon>
        <taxon>Panicum sect. Panicum</taxon>
    </lineage>
</organism>
<keyword evidence="7 9" id="KW-0472">Membrane</keyword>
<evidence type="ECO:0000256" key="5">
    <source>
        <dbReference type="ARBA" id="ARBA00022970"/>
    </source>
</evidence>
<comment type="caution">
    <text evidence="10">The sequence shown here is derived from an EMBL/GenBank/DDBJ whole genome shotgun (WGS) entry which is preliminary data.</text>
</comment>
<accession>A0A3L6RS98</accession>
<name>A0A3L6RS98_PANMI</name>
<evidence type="ECO:0000313" key="11">
    <source>
        <dbReference type="Proteomes" id="UP000275267"/>
    </source>
</evidence>
<comment type="similarity">
    <text evidence="2">Belongs to the GLUTAMINE DUMPER 1 (TC 9.B.60) family.</text>
</comment>
<evidence type="ECO:0000313" key="10">
    <source>
        <dbReference type="EMBL" id="RLN08465.1"/>
    </source>
</evidence>
<keyword evidence="11" id="KW-1185">Reference proteome</keyword>
<dbReference type="GO" id="GO:0080143">
    <property type="term" value="P:regulation of amino acid export"/>
    <property type="evidence" value="ECO:0007669"/>
    <property type="project" value="InterPro"/>
</dbReference>
<gene>
    <name evidence="10" type="ORF">C2845_PM11G02580</name>
</gene>
<dbReference type="EMBL" id="PQIB02000007">
    <property type="protein sequence ID" value="RLN08465.1"/>
    <property type="molecule type" value="Genomic_DNA"/>
</dbReference>
<evidence type="ECO:0000256" key="8">
    <source>
        <dbReference type="SAM" id="MobiDB-lite"/>
    </source>
</evidence>
<dbReference type="GO" id="GO:0006865">
    <property type="term" value="P:amino acid transport"/>
    <property type="evidence" value="ECO:0007669"/>
    <property type="project" value="UniProtKB-KW"/>
</dbReference>
<keyword evidence="5" id="KW-0029">Amino-acid transport</keyword>
<evidence type="ECO:0000256" key="1">
    <source>
        <dbReference type="ARBA" id="ARBA00004167"/>
    </source>
</evidence>
<feature type="compositionally biased region" description="Basic and acidic residues" evidence="8">
    <location>
        <begin position="169"/>
        <end position="180"/>
    </location>
</feature>
<dbReference type="PANTHER" id="PTHR33228">
    <property type="entry name" value="PROTEIN GLUTAMINE DUMPER 4-RELATED"/>
    <property type="match status" value="1"/>
</dbReference>
<feature type="compositionally biased region" description="Low complexity" evidence="8">
    <location>
        <begin position="98"/>
        <end position="108"/>
    </location>
</feature>
<feature type="compositionally biased region" description="Polar residues" evidence="8">
    <location>
        <begin position="181"/>
        <end position="192"/>
    </location>
</feature>
<feature type="compositionally biased region" description="Gly residues" evidence="8">
    <location>
        <begin position="84"/>
        <end position="97"/>
    </location>
</feature>
<dbReference type="InterPro" id="IPR040359">
    <property type="entry name" value="GDU"/>
</dbReference>
<feature type="region of interest" description="Disordered" evidence="8">
    <location>
        <begin position="76"/>
        <end position="108"/>
    </location>
</feature>
<dbReference type="STRING" id="4540.A0A3L6RS98"/>
<reference evidence="11" key="1">
    <citation type="journal article" date="2019" name="Nat. Commun.">
        <title>The genome of broomcorn millet.</title>
        <authorList>
            <person name="Zou C."/>
            <person name="Miki D."/>
            <person name="Li D."/>
            <person name="Tang Q."/>
            <person name="Xiao L."/>
            <person name="Rajput S."/>
            <person name="Deng P."/>
            <person name="Jia W."/>
            <person name="Huang R."/>
            <person name="Zhang M."/>
            <person name="Sun Y."/>
            <person name="Hu J."/>
            <person name="Fu X."/>
            <person name="Schnable P.S."/>
            <person name="Li F."/>
            <person name="Zhang H."/>
            <person name="Feng B."/>
            <person name="Zhu X."/>
            <person name="Liu R."/>
            <person name="Schnable J.C."/>
            <person name="Zhu J.-K."/>
            <person name="Zhang H."/>
        </authorList>
    </citation>
    <scope>NUCLEOTIDE SEQUENCE [LARGE SCALE GENOMIC DNA]</scope>
</reference>
<feature type="region of interest" description="Disordered" evidence="8">
    <location>
        <begin position="1"/>
        <end position="34"/>
    </location>
</feature>
<dbReference type="AlphaFoldDB" id="A0A3L6RS98"/>
<evidence type="ECO:0000256" key="3">
    <source>
        <dbReference type="ARBA" id="ARBA00022448"/>
    </source>
</evidence>
<evidence type="ECO:0000256" key="4">
    <source>
        <dbReference type="ARBA" id="ARBA00022692"/>
    </source>
</evidence>
<comment type="subcellular location">
    <subcellularLocation>
        <location evidence="1">Membrane</location>
        <topology evidence="1">Single-pass membrane protein</topology>
    </subcellularLocation>
</comment>
<evidence type="ECO:0000256" key="6">
    <source>
        <dbReference type="ARBA" id="ARBA00022989"/>
    </source>
</evidence>
<evidence type="ECO:0000256" key="2">
    <source>
        <dbReference type="ARBA" id="ARBA00009977"/>
    </source>
</evidence>
<dbReference type="GO" id="GO:0016020">
    <property type="term" value="C:membrane"/>
    <property type="evidence" value="ECO:0007669"/>
    <property type="project" value="UniProtKB-SubCell"/>
</dbReference>
<feature type="compositionally biased region" description="Low complexity" evidence="8">
    <location>
        <begin position="16"/>
        <end position="26"/>
    </location>
</feature>
<evidence type="ECO:0000256" key="7">
    <source>
        <dbReference type="ARBA" id="ARBA00023136"/>
    </source>
</evidence>
<keyword evidence="3" id="KW-0813">Transport</keyword>
<evidence type="ECO:0000256" key="9">
    <source>
        <dbReference type="SAM" id="Phobius"/>
    </source>
</evidence>
<sequence>MWPAGGEHPMATGHGPAAAASPSSSARLPEPHSPWQSPVPYLFGGLAAMLGLIALALLALACSYWKLSGSLLADVGSEDAQRRGGAGSRRGDGGGGKAAAAGEAGPAGDRWREHVVVIMAGDERPTFLATPASGSGRGVDADDVAVGVGYGGGGSEEGRCVECGARSRPGGDELMSRSEQSDYSGSSVISDR</sequence>
<dbReference type="PANTHER" id="PTHR33228:SF19">
    <property type="entry name" value="GDU1"/>
    <property type="match status" value="1"/>
</dbReference>
<protein>
    <submittedName>
        <fullName evidence="10">Protein GLUTAMINE DUMPER 2-like</fullName>
    </submittedName>
</protein>
<keyword evidence="4 9" id="KW-0812">Transmembrane</keyword>
<feature type="region of interest" description="Disordered" evidence="8">
    <location>
        <begin position="154"/>
        <end position="192"/>
    </location>
</feature>